<dbReference type="SUPFAM" id="SSF81296">
    <property type="entry name" value="E set domains"/>
    <property type="match status" value="1"/>
</dbReference>
<dbReference type="InterPro" id="IPR050386">
    <property type="entry name" value="Glycosyl_hydrolase_5"/>
</dbReference>
<keyword evidence="3 8" id="KW-0378">Hydrolase</keyword>
<feature type="chain" id="PRO_5047100900" evidence="9">
    <location>
        <begin position="31"/>
        <end position="573"/>
    </location>
</feature>
<dbReference type="InterPro" id="IPR013783">
    <property type="entry name" value="Ig-like_fold"/>
</dbReference>
<evidence type="ECO:0000256" key="4">
    <source>
        <dbReference type="ARBA" id="ARBA00023001"/>
    </source>
</evidence>
<dbReference type="Proteomes" id="UP001183410">
    <property type="component" value="Unassembled WGS sequence"/>
</dbReference>
<keyword evidence="14" id="KW-1185">Reference proteome</keyword>
<dbReference type="Pfam" id="PF03442">
    <property type="entry name" value="CBM_X2"/>
    <property type="match status" value="1"/>
</dbReference>
<dbReference type="Pfam" id="PF18448">
    <property type="entry name" value="CBM46"/>
    <property type="match status" value="1"/>
</dbReference>
<proteinExistence type="inferred from homology"/>
<evidence type="ECO:0000313" key="14">
    <source>
        <dbReference type="Proteomes" id="UP001183410"/>
    </source>
</evidence>
<dbReference type="InterPro" id="IPR017853">
    <property type="entry name" value="GH"/>
</dbReference>
<keyword evidence="2 9" id="KW-0732">Signal</keyword>
<evidence type="ECO:0000256" key="1">
    <source>
        <dbReference type="ARBA" id="ARBA00005641"/>
    </source>
</evidence>
<dbReference type="InterPro" id="IPR018087">
    <property type="entry name" value="Glyco_hydro_5_CS"/>
</dbReference>
<dbReference type="Gene3D" id="3.20.20.80">
    <property type="entry name" value="Glycosidases"/>
    <property type="match status" value="1"/>
</dbReference>
<evidence type="ECO:0000256" key="8">
    <source>
        <dbReference type="RuleBase" id="RU361153"/>
    </source>
</evidence>
<comment type="similarity">
    <text evidence="1 8">Belongs to the glycosyl hydrolase 5 (cellulase A) family.</text>
</comment>
<gene>
    <name evidence="13" type="ORF">RM844_10265</name>
</gene>
<evidence type="ECO:0000256" key="5">
    <source>
        <dbReference type="ARBA" id="ARBA00023277"/>
    </source>
</evidence>
<name>A0ABU2JPL9_9ACTN</name>
<evidence type="ECO:0000259" key="11">
    <source>
        <dbReference type="Pfam" id="PF03442"/>
    </source>
</evidence>
<dbReference type="InterPro" id="IPR005102">
    <property type="entry name" value="Carbo-bd_X2"/>
</dbReference>
<keyword evidence="5" id="KW-0119">Carbohydrate metabolism</keyword>
<dbReference type="SUPFAM" id="SSF51445">
    <property type="entry name" value="(Trans)glycosidases"/>
    <property type="match status" value="1"/>
</dbReference>
<dbReference type="PIRSF" id="PIRSF001043">
    <property type="entry name" value="Endoglucanase_B"/>
    <property type="match status" value="1"/>
</dbReference>
<dbReference type="InterPro" id="IPR001547">
    <property type="entry name" value="Glyco_hydro_5"/>
</dbReference>
<reference evidence="14" key="1">
    <citation type="submission" date="2023-07" db="EMBL/GenBank/DDBJ databases">
        <title>30 novel species of actinomycetes from the DSMZ collection.</title>
        <authorList>
            <person name="Nouioui I."/>
        </authorList>
    </citation>
    <scope>NUCLEOTIDE SEQUENCE [LARGE SCALE GENOMIC DNA]</scope>
    <source>
        <strain evidence="14">DSM 44915</strain>
    </source>
</reference>
<evidence type="ECO:0000259" key="10">
    <source>
        <dbReference type="Pfam" id="PF00150"/>
    </source>
</evidence>
<feature type="domain" description="Carbohydrate binding X2" evidence="11">
    <location>
        <begin position="378"/>
        <end position="463"/>
    </location>
</feature>
<sequence length="573" mass="61738">MKSRARPSFAVTTLILAAFGLAALPGGAQAADPLTEPTTAPEPASAEEVVAAMEPGWNLGNTLDATGDDETSWGNPRVEQELFAAIKSEGFNSVRIPVTWSQHQGAAPDYAIDADHLARVQEVVDMALAEDLYVLINIHHDSWQWVMNLPTQHDEVLARYTATWDQLAETFADAPDEVLFESINEPFFEGSSGDAQNAELLHELNATFHEIVRGSGGGNVDRVLVLPTLHTASEQPRLDELAATFAELNDPNLAATVHYYGFWPFSVNIAGYTHFDDETRADLEGMFERVDQTFVSQGIPVILGEFGLLGFDQHTGTVQQGEKLKFFEAFGAEAREHGVTTMLWDNGQHLDRTGLDWQDPALFRQIAASWTGRSGTASSDQVFVARGSDPAPATLTLNPNGTTLTAVTQDGAPLVEGTDYTLSGDQLTLTADLLAELTASQEHGVNAQLTLEFSAGAPWDVRVLTYEAPTLEAASGTTDELVIPAAFLGDQLATMEAVYAEGGNAGPQDWTSYKEFGYTFDPDYEAGTIALTAEFFAGVRDGATVELTFHFWSGSTVNYTLTTSGSQVTGSPA</sequence>
<keyword evidence="6 8" id="KW-0326">Glycosidase</keyword>
<dbReference type="PROSITE" id="PS00659">
    <property type="entry name" value="GLYCOSYL_HYDROL_F5"/>
    <property type="match status" value="1"/>
</dbReference>
<dbReference type="InterPro" id="IPR014756">
    <property type="entry name" value="Ig_E-set"/>
</dbReference>
<evidence type="ECO:0000313" key="13">
    <source>
        <dbReference type="EMBL" id="MDT0266676.1"/>
    </source>
</evidence>
<keyword evidence="7" id="KW-0624">Polysaccharide degradation</keyword>
<feature type="domain" description="Glycoside hydrolase family 5" evidence="10">
    <location>
        <begin position="70"/>
        <end position="349"/>
    </location>
</feature>
<evidence type="ECO:0000256" key="6">
    <source>
        <dbReference type="ARBA" id="ARBA00023295"/>
    </source>
</evidence>
<dbReference type="PANTHER" id="PTHR31297">
    <property type="entry name" value="GLUCAN ENDO-1,6-BETA-GLUCOSIDASE B"/>
    <property type="match status" value="1"/>
</dbReference>
<protein>
    <submittedName>
        <fullName evidence="13">Cellulase family glycosylhydrolase</fullName>
    </submittedName>
</protein>
<evidence type="ECO:0000256" key="9">
    <source>
        <dbReference type="SAM" id="SignalP"/>
    </source>
</evidence>
<dbReference type="Gene3D" id="2.60.40.10">
    <property type="entry name" value="Immunoglobulins"/>
    <property type="match status" value="1"/>
</dbReference>
<evidence type="ECO:0000256" key="7">
    <source>
        <dbReference type="ARBA" id="ARBA00023326"/>
    </source>
</evidence>
<dbReference type="PANTHER" id="PTHR31297:SF41">
    <property type="entry name" value="ENDOGLUCANASE, PUTATIVE (AFU_ORTHOLOGUE AFUA_5G01830)-RELATED"/>
    <property type="match status" value="1"/>
</dbReference>
<dbReference type="RefSeq" id="WP_311666713.1">
    <property type="nucleotide sequence ID" value="NZ_JAVREO010000005.1"/>
</dbReference>
<accession>A0ABU2JPL9</accession>
<organism evidence="13 14">
    <name type="scientific">Streptomyces chisholmiae</name>
    <dbReference type="NCBI Taxonomy" id="3075540"/>
    <lineage>
        <taxon>Bacteria</taxon>
        <taxon>Bacillati</taxon>
        <taxon>Actinomycetota</taxon>
        <taxon>Actinomycetes</taxon>
        <taxon>Kitasatosporales</taxon>
        <taxon>Streptomycetaceae</taxon>
        <taxon>Streptomyces</taxon>
    </lineage>
</organism>
<dbReference type="InterPro" id="IPR040946">
    <property type="entry name" value="CBM46"/>
</dbReference>
<comment type="caution">
    <text evidence="13">The sequence shown here is derived from an EMBL/GenBank/DDBJ whole genome shotgun (WGS) entry which is preliminary data.</text>
</comment>
<dbReference type="Pfam" id="PF00150">
    <property type="entry name" value="Cellulase"/>
    <property type="match status" value="1"/>
</dbReference>
<evidence type="ECO:0000259" key="12">
    <source>
        <dbReference type="Pfam" id="PF18448"/>
    </source>
</evidence>
<feature type="domain" description="Endoglucanase B carbohydrate binding" evidence="12">
    <location>
        <begin position="468"/>
        <end position="570"/>
    </location>
</feature>
<evidence type="ECO:0000256" key="3">
    <source>
        <dbReference type="ARBA" id="ARBA00022801"/>
    </source>
</evidence>
<feature type="signal peptide" evidence="9">
    <location>
        <begin position="1"/>
        <end position="30"/>
    </location>
</feature>
<keyword evidence="4" id="KW-0136">Cellulose degradation</keyword>
<dbReference type="InterPro" id="IPR016282">
    <property type="entry name" value="Glyco_hydro_5_endoGlcnase_B"/>
</dbReference>
<evidence type="ECO:0000256" key="2">
    <source>
        <dbReference type="ARBA" id="ARBA00022729"/>
    </source>
</evidence>
<dbReference type="EMBL" id="JAVREO010000005">
    <property type="protein sequence ID" value="MDT0266676.1"/>
    <property type="molecule type" value="Genomic_DNA"/>
</dbReference>